<keyword evidence="2 6" id="KW-0732">Signal</keyword>
<dbReference type="GO" id="GO:0016787">
    <property type="term" value="F:hydrolase activity"/>
    <property type="evidence" value="ECO:0007669"/>
    <property type="project" value="UniProtKB-KW"/>
</dbReference>
<evidence type="ECO:0000256" key="6">
    <source>
        <dbReference type="SAM" id="SignalP"/>
    </source>
</evidence>
<comment type="caution">
    <text evidence="8">The sequence shown here is derived from an EMBL/GenBank/DDBJ whole genome shotgun (WGS) entry which is preliminary data.</text>
</comment>
<dbReference type="OrthoDB" id="9777306at2"/>
<dbReference type="Proteomes" id="UP000295198">
    <property type="component" value="Unassembled WGS sequence"/>
</dbReference>
<dbReference type="Pfam" id="PF00884">
    <property type="entry name" value="Sulfatase"/>
    <property type="match status" value="1"/>
</dbReference>
<dbReference type="PANTHER" id="PTHR43108:SF8">
    <property type="entry name" value="SD21168P"/>
    <property type="match status" value="1"/>
</dbReference>
<evidence type="ECO:0000256" key="4">
    <source>
        <dbReference type="ARBA" id="ARBA00023180"/>
    </source>
</evidence>
<gene>
    <name evidence="8" type="ORF">EKO23_01455</name>
</gene>
<evidence type="ECO:0000256" key="1">
    <source>
        <dbReference type="ARBA" id="ARBA00008779"/>
    </source>
</evidence>
<dbReference type="RefSeq" id="WP_134713348.1">
    <property type="nucleotide sequence ID" value="NZ_SDKM01000002.1"/>
</dbReference>
<reference evidence="8 9" key="1">
    <citation type="submission" date="2019-01" db="EMBL/GenBank/DDBJ databases">
        <title>Nocardioides guangzhouensis sp. nov., an actinobacterium isolated from soil.</title>
        <authorList>
            <person name="Fu Y."/>
            <person name="Cai Y."/>
            <person name="Lin Z."/>
            <person name="Chen P."/>
        </authorList>
    </citation>
    <scope>NUCLEOTIDE SEQUENCE [LARGE SCALE GENOMIC DNA]</scope>
    <source>
        <strain evidence="8 9">130</strain>
    </source>
</reference>
<dbReference type="SUPFAM" id="SSF53649">
    <property type="entry name" value="Alkaline phosphatase-like"/>
    <property type="match status" value="1"/>
</dbReference>
<feature type="domain" description="Sulfatase N-terminal" evidence="7">
    <location>
        <begin position="57"/>
        <end position="431"/>
    </location>
</feature>
<dbReference type="EMBL" id="SDKM01000002">
    <property type="protein sequence ID" value="RYP88584.1"/>
    <property type="molecule type" value="Genomic_DNA"/>
</dbReference>
<evidence type="ECO:0000256" key="2">
    <source>
        <dbReference type="ARBA" id="ARBA00022729"/>
    </source>
</evidence>
<evidence type="ECO:0000256" key="3">
    <source>
        <dbReference type="ARBA" id="ARBA00022801"/>
    </source>
</evidence>
<dbReference type="InterPro" id="IPR000917">
    <property type="entry name" value="Sulfatase_N"/>
</dbReference>
<dbReference type="AlphaFoldDB" id="A0A4Q4ZMA2"/>
<evidence type="ECO:0000313" key="9">
    <source>
        <dbReference type="Proteomes" id="UP000295198"/>
    </source>
</evidence>
<dbReference type="PROSITE" id="PS00149">
    <property type="entry name" value="SULFATASE_2"/>
    <property type="match status" value="1"/>
</dbReference>
<keyword evidence="3" id="KW-0378">Hydrolase</keyword>
<proteinExistence type="inferred from homology"/>
<evidence type="ECO:0000256" key="5">
    <source>
        <dbReference type="SAM" id="MobiDB-lite"/>
    </source>
</evidence>
<accession>A0A4Q4ZMA2</accession>
<evidence type="ECO:0000259" key="7">
    <source>
        <dbReference type="Pfam" id="PF00884"/>
    </source>
</evidence>
<comment type="similarity">
    <text evidence="1">Belongs to the sulfatase family.</text>
</comment>
<keyword evidence="9" id="KW-1185">Reference proteome</keyword>
<dbReference type="Gene3D" id="3.40.720.10">
    <property type="entry name" value="Alkaline Phosphatase, subunit A"/>
    <property type="match status" value="1"/>
</dbReference>
<protein>
    <recommendedName>
        <fullName evidence="7">Sulfatase N-terminal domain-containing protein</fullName>
    </recommendedName>
</protein>
<dbReference type="PANTHER" id="PTHR43108">
    <property type="entry name" value="N-ACETYLGLUCOSAMINE-6-SULFATASE FAMILY MEMBER"/>
    <property type="match status" value="1"/>
</dbReference>
<name>A0A4Q4ZMA2_9ACTN</name>
<evidence type="ECO:0000313" key="8">
    <source>
        <dbReference type="EMBL" id="RYP88584.1"/>
    </source>
</evidence>
<dbReference type="InterPro" id="IPR024607">
    <property type="entry name" value="Sulfatase_CS"/>
</dbReference>
<dbReference type="InterPro" id="IPR017850">
    <property type="entry name" value="Alkaline_phosphatase_core_sf"/>
</dbReference>
<feature type="region of interest" description="Disordered" evidence="5">
    <location>
        <begin position="317"/>
        <end position="344"/>
    </location>
</feature>
<feature type="signal peptide" evidence="6">
    <location>
        <begin position="1"/>
        <end position="22"/>
    </location>
</feature>
<sequence>MSVRLRALTGLVAVLAAVAVLAGPAGSTASPRGIPGTAGSAAAAAPVPAKAVAAGRPNIVLVLMDDFSMDLWASMRNGRRMAAHGASYRNSYVVDSLCCVSRSSLLTGQYPHQTGVLLNTPNTSAGPGPLGGWNAFRAYRNGERSFSVKLKRGGYTTGYVGKFLNLYNPPKPGTRAVRPPGWSEWRPVFASAYKGWGFQMLRRDGRVQRFGVPRAGASRATKDTTYAGTVIGRTALDFIRRHEDDRAPYFLQVAPYATHNSVGKRAWRGDPLFPPAFADRPSSRRPGGNCGPTACRTLGVSGLPGFGDRIGDNRPFWSSGGRAPSWRPARDRVGRRTATTSRRNRARMAQSVDRMVGRILRATGPNTYVVLSSDNGFHLGQHGMGKGKGLPYDSDVRVPLVVTGPGVVPGTREEVVSNIDLAATVEDLAGVATPAYRSGRSFAPTLTDPALVRHRYAFFEHTWAKSLGGTDPDRSFAGGTMDRIPSYVAVRDRDGLLVRLDLDNRWRHAKYAWEYYDYRDAGFEKTNTFRRSSEQADVRRLRGKLREFLACRSARRFDAVPRDCRAITR</sequence>
<feature type="chain" id="PRO_5039077335" description="Sulfatase N-terminal domain-containing protein" evidence="6">
    <location>
        <begin position="23"/>
        <end position="569"/>
    </location>
</feature>
<organism evidence="8 9">
    <name type="scientific">Nocardioides guangzhouensis</name>
    <dbReference type="NCBI Taxonomy" id="2497878"/>
    <lineage>
        <taxon>Bacteria</taxon>
        <taxon>Bacillati</taxon>
        <taxon>Actinomycetota</taxon>
        <taxon>Actinomycetes</taxon>
        <taxon>Propionibacteriales</taxon>
        <taxon>Nocardioidaceae</taxon>
        <taxon>Nocardioides</taxon>
    </lineage>
</organism>
<keyword evidence="4" id="KW-0325">Glycoprotein</keyword>